<feature type="domain" description="Hint" evidence="13">
    <location>
        <begin position="277"/>
        <end position="377"/>
    </location>
</feature>
<evidence type="ECO:0000256" key="11">
    <source>
        <dbReference type="RuleBase" id="RU003410"/>
    </source>
</evidence>
<keyword evidence="4" id="KW-0237">DNA synthesis</keyword>
<dbReference type="PANTHER" id="PTHR43371:SF1">
    <property type="entry name" value="RIBONUCLEOSIDE-DIPHOSPHATE REDUCTASE"/>
    <property type="match status" value="1"/>
</dbReference>
<keyword evidence="3" id="KW-0846">Cobalamin</keyword>
<comment type="function">
    <text evidence="9">Catalyzes the reduction of ribonucleotides to deoxyribonucleotides. May function to provide a pool of deoxyribonucleotide precursors for DNA repair during oxygen limitation and/or for immediate growth after restoration of oxygen.</text>
</comment>
<dbReference type="Pfam" id="PF00317">
    <property type="entry name" value="Ribonuc_red_lgN"/>
    <property type="match status" value="1"/>
</dbReference>
<evidence type="ECO:0000256" key="8">
    <source>
        <dbReference type="ARBA" id="ARBA00023285"/>
    </source>
</evidence>
<dbReference type="Proteomes" id="UP000316238">
    <property type="component" value="Unassembled WGS sequence"/>
</dbReference>
<dbReference type="PANTHER" id="PTHR43371">
    <property type="entry name" value="VITAMIN B12-DEPENDENT RIBONUCLEOTIDE REDUCTASE"/>
    <property type="match status" value="1"/>
</dbReference>
<protein>
    <recommendedName>
        <fullName evidence="11">Ribonucleoside-diphosphate reductase</fullName>
        <ecNumber evidence="11">1.17.4.1</ecNumber>
    </recommendedName>
</protein>
<evidence type="ECO:0000256" key="4">
    <source>
        <dbReference type="ARBA" id="ARBA00022634"/>
    </source>
</evidence>
<sequence length="1182" mass="132935">MGKDMTRSITRQLLTETAETVLTRRYYLKDGQGNMLENWESLCRRVADAVAGVDRGQEDYETLREQFFTMIYRLDFLPNSPCLMNAGTDLGQLSACFVLPVEDSMDGIFTSIHNGALVHKTGGGTGYSFSRLRPKNSSVRSTQGVASGPLSFAAVFDAATETIKQGGKRRGANMGILRVDHPDIMDFITAKQDQSKFTNFNFSVAITDKFMEAAKNNQEYDLIDPSNRKVVCRMNAAKVFDKIVDLAWHNGEPGVLFIDAANRANATPQLGEFEATNPCIVGDTLVAVADGRGAVAIRQLAEEGKDIPVFCRNSKGGASVRMMRNPRITGYGKQIVKVTLDDGNSVRVTENHRFVLSDGRVKEAKELVSGDSLSLMTKREAPFEKIFSQSNSRSQTYCWLSTTDKPNWQPEHRLIANFYHRHQTGKNLDWNQVVHHRDYNGLNNNPANLEVMSKEAHYRLHSEDRKGDKNPMRRFPEKNWMNDPVKQQELRIRHHVGAKRSQATKERIGAATKLRFQDEAYRLRHTEAVQEGVALHQDNFLQGLQQRAQQKLAECQSMTDLRCFLDGNSVMVERRCEHCSELYTVSWSKREQSFCSKPCYVVWHNSNQAVRQKITDGIHATYAAKAEQTRRLQVECFLNLKFAQGQTPLKKDWESRCAEQGIPKRLGTEFGFPTYHALQEAAQTFNHRVVSVERDGIEDVYNGTVDEFHNFYIGHFLGEIDGDKSYSYINNLQCGEQWLLPMESCNLGSINLGQYVKDGAVDFTRLQQTVRTSVRFLDNVIDCNRFPIPEIGEMTRKTRKIGLGIMGLHDMLIQLELSYGDEDGRAASAEVMQFIRDEAEAASIALAKLKGPFPAWDPQHNHYPARRNAALTSIQPTGTVSMIADCASGCEPYFSVVTEKNVMDGDRFLMVNKHFETVAKREGFFSEVLLKKVAQSGTVLEQEEIPEKWQRIFRAAQDISPVEHILMQGALQASGVDSSISKTINLPSSASKEDVRESYLLGFELGCKGLTVYRDGSREGQVLSTAASTAKQTATVSSQGETQKQELPDVLSAKRYRLKDANGDRIYIIVCFDDNENPMEVFAKFPFDNRLDLKDKSTMWTTTCRLVSLALRCQIPMEEIIRQLDRSSGHMLDLPAQLGRLLKSFMAGTQKGFTSSCPECPGTLVFTEGCEVCRDCGYSRCS</sequence>
<dbReference type="GO" id="GO:0009263">
    <property type="term" value="P:deoxyribonucleotide biosynthetic process"/>
    <property type="evidence" value="ECO:0007669"/>
    <property type="project" value="UniProtKB-KW"/>
</dbReference>
<dbReference type="NCBIfam" id="TIGR01445">
    <property type="entry name" value="intein_Nterm"/>
    <property type="match status" value="1"/>
</dbReference>
<organism evidence="14 15">
    <name type="scientific">Candidatus Electronema aureum</name>
    <dbReference type="NCBI Taxonomy" id="2005002"/>
    <lineage>
        <taxon>Bacteria</taxon>
        <taxon>Pseudomonadati</taxon>
        <taxon>Thermodesulfobacteriota</taxon>
        <taxon>Desulfobulbia</taxon>
        <taxon>Desulfobulbales</taxon>
        <taxon>Desulfobulbaceae</taxon>
        <taxon>Candidatus Electronema</taxon>
    </lineage>
</organism>
<dbReference type="InterPro" id="IPR000788">
    <property type="entry name" value="RNR_lg_C"/>
</dbReference>
<comment type="cofactor">
    <cofactor evidence="1">
        <name>adenosylcob(III)alamin</name>
        <dbReference type="ChEBI" id="CHEBI:18408"/>
    </cofactor>
</comment>
<reference evidence="14" key="1">
    <citation type="submission" date="2017-07" db="EMBL/GenBank/DDBJ databases">
        <title>The cable genome - Insights into the physiology and evolution of filamentous bacteria capable of sulfide oxidation via long distance electron transfer.</title>
        <authorList>
            <person name="Thorup C."/>
            <person name="Bjerg J.T."/>
            <person name="Schreiber L."/>
            <person name="Nielsen L.P."/>
            <person name="Kjeldsen K.U."/>
            <person name="Boesen T."/>
            <person name="Boggild A."/>
            <person name="Meysman F."/>
            <person name="Geelhoed J."/>
            <person name="Schramm A."/>
        </authorList>
    </citation>
    <scope>NUCLEOTIDE SEQUENCE [LARGE SCALE GENOMIC DNA]</scope>
    <source>
        <strain evidence="14">GS</strain>
    </source>
</reference>
<evidence type="ECO:0000256" key="3">
    <source>
        <dbReference type="ARBA" id="ARBA00022628"/>
    </source>
</evidence>
<evidence type="ECO:0000256" key="10">
    <source>
        <dbReference type="ARBA" id="ARBA00047754"/>
    </source>
</evidence>
<comment type="caution">
    <text evidence="14">The sequence shown here is derived from an EMBL/GenBank/DDBJ whole genome shotgun (WGS) entry which is preliminary data.</text>
</comment>
<accession>A0A521FZX1</accession>
<dbReference type="InterPro" id="IPR006141">
    <property type="entry name" value="Intein_N"/>
</dbReference>
<dbReference type="Pfam" id="PF02867">
    <property type="entry name" value="Ribonuc_red_lgC"/>
    <property type="match status" value="2"/>
</dbReference>
<evidence type="ECO:0000256" key="6">
    <source>
        <dbReference type="ARBA" id="ARBA00023002"/>
    </source>
</evidence>
<keyword evidence="7 11" id="KW-0215">Deoxyribonucleotide synthesis</keyword>
<comment type="similarity">
    <text evidence="2">Belongs to the ribonucleoside diphosphate reductase class-2 family.</text>
</comment>
<dbReference type="SUPFAM" id="SSF54060">
    <property type="entry name" value="His-Me finger endonucleases"/>
    <property type="match status" value="1"/>
</dbReference>
<evidence type="ECO:0000256" key="12">
    <source>
        <dbReference type="SAM" id="MobiDB-lite"/>
    </source>
</evidence>
<comment type="function">
    <text evidence="11">Provides the precursors necessary for DNA synthesis. Catalyzes the biosynthesis of deoxyribonucleotides from the corresponding ribonucleotides.</text>
</comment>
<keyword evidence="6 11" id="KW-0560">Oxidoreductase</keyword>
<dbReference type="Gene3D" id="2.170.16.10">
    <property type="entry name" value="Hedgehog/Intein (Hint) domain"/>
    <property type="match status" value="1"/>
</dbReference>
<gene>
    <name evidence="14" type="ORF">CDV28_13013</name>
</gene>
<proteinExistence type="inferred from homology"/>
<feature type="compositionally biased region" description="Basic and acidic residues" evidence="12">
    <location>
        <begin position="459"/>
        <end position="477"/>
    </location>
</feature>
<evidence type="ECO:0000256" key="9">
    <source>
        <dbReference type="ARBA" id="ARBA00025437"/>
    </source>
</evidence>
<dbReference type="EC" id="1.17.4.1" evidence="11"/>
<dbReference type="SUPFAM" id="SSF48168">
    <property type="entry name" value="R1 subunit of ribonucleotide reductase, N-terminal domain"/>
    <property type="match status" value="1"/>
</dbReference>
<evidence type="ECO:0000313" key="15">
    <source>
        <dbReference type="Proteomes" id="UP000316238"/>
    </source>
</evidence>
<dbReference type="InterPro" id="IPR008926">
    <property type="entry name" value="RNR_R1-su_N"/>
</dbReference>
<evidence type="ECO:0000313" key="14">
    <source>
        <dbReference type="EMBL" id="TAA74317.1"/>
    </source>
</evidence>
<evidence type="ECO:0000256" key="1">
    <source>
        <dbReference type="ARBA" id="ARBA00001922"/>
    </source>
</evidence>
<comment type="catalytic activity">
    <reaction evidence="10 11">
        <text>a 2'-deoxyribonucleoside 5'-diphosphate + [thioredoxin]-disulfide + H2O = a ribonucleoside 5'-diphosphate + [thioredoxin]-dithiol</text>
        <dbReference type="Rhea" id="RHEA:23252"/>
        <dbReference type="Rhea" id="RHEA-COMP:10698"/>
        <dbReference type="Rhea" id="RHEA-COMP:10700"/>
        <dbReference type="ChEBI" id="CHEBI:15377"/>
        <dbReference type="ChEBI" id="CHEBI:29950"/>
        <dbReference type="ChEBI" id="CHEBI:50058"/>
        <dbReference type="ChEBI" id="CHEBI:57930"/>
        <dbReference type="ChEBI" id="CHEBI:73316"/>
        <dbReference type="EC" id="1.17.4.1"/>
    </reaction>
</comment>
<dbReference type="GO" id="GO:0031419">
    <property type="term" value="F:cobalamin binding"/>
    <property type="evidence" value="ECO:0007669"/>
    <property type="project" value="UniProtKB-KW"/>
</dbReference>
<keyword evidence="5" id="KW-0547">Nucleotide-binding</keyword>
<dbReference type="InterPro" id="IPR044925">
    <property type="entry name" value="His-Me_finger_sf"/>
</dbReference>
<dbReference type="EMBL" id="NQJD01000030">
    <property type="protein sequence ID" value="TAA74317.1"/>
    <property type="molecule type" value="Genomic_DNA"/>
</dbReference>
<evidence type="ECO:0000259" key="13">
    <source>
        <dbReference type="SMART" id="SM00306"/>
    </source>
</evidence>
<dbReference type="CDD" id="cd00081">
    <property type="entry name" value="Hint"/>
    <property type="match status" value="1"/>
</dbReference>
<dbReference type="GO" id="GO:0005524">
    <property type="term" value="F:ATP binding"/>
    <property type="evidence" value="ECO:0007669"/>
    <property type="project" value="InterPro"/>
</dbReference>
<keyword evidence="15" id="KW-1185">Reference proteome</keyword>
<comment type="similarity">
    <text evidence="11">Belongs to the ribonucleoside diphosphate reductase large chain family.</text>
</comment>
<dbReference type="SMART" id="SM00306">
    <property type="entry name" value="HintN"/>
    <property type="match status" value="1"/>
</dbReference>
<dbReference type="Pfam" id="PF12637">
    <property type="entry name" value="TSCPD"/>
    <property type="match status" value="1"/>
</dbReference>
<dbReference type="SUPFAM" id="SSF51998">
    <property type="entry name" value="PFL-like glycyl radical enzymes"/>
    <property type="match status" value="1"/>
</dbReference>
<dbReference type="GO" id="GO:0004748">
    <property type="term" value="F:ribonucleoside-diphosphate reductase activity, thioredoxin disulfide as acceptor"/>
    <property type="evidence" value="ECO:0007669"/>
    <property type="project" value="UniProtKB-EC"/>
</dbReference>
<dbReference type="UniPathway" id="UPA00326"/>
<dbReference type="GO" id="GO:0016539">
    <property type="term" value="P:intein-mediated protein splicing"/>
    <property type="evidence" value="ECO:0007669"/>
    <property type="project" value="InterPro"/>
</dbReference>
<name>A0A521FZX1_9BACT</name>
<evidence type="ECO:0000256" key="7">
    <source>
        <dbReference type="ARBA" id="ARBA00023116"/>
    </source>
</evidence>
<dbReference type="InterPro" id="IPR003587">
    <property type="entry name" value="Hint_dom_N"/>
</dbReference>
<dbReference type="InterPro" id="IPR036844">
    <property type="entry name" value="Hint_dom_sf"/>
</dbReference>
<dbReference type="SUPFAM" id="SSF51294">
    <property type="entry name" value="Hedgehog/intein (Hint) domain"/>
    <property type="match status" value="1"/>
</dbReference>
<evidence type="ECO:0000256" key="5">
    <source>
        <dbReference type="ARBA" id="ARBA00022741"/>
    </source>
</evidence>
<dbReference type="GO" id="GO:0071897">
    <property type="term" value="P:DNA biosynthetic process"/>
    <property type="evidence" value="ECO:0007669"/>
    <property type="project" value="UniProtKB-KW"/>
</dbReference>
<dbReference type="InterPro" id="IPR013509">
    <property type="entry name" value="RNR_lsu_N"/>
</dbReference>
<dbReference type="PROSITE" id="PS50817">
    <property type="entry name" value="INTEIN_N_TER"/>
    <property type="match status" value="1"/>
</dbReference>
<dbReference type="AlphaFoldDB" id="A0A521FZX1"/>
<keyword evidence="8" id="KW-0170">Cobalt</keyword>
<dbReference type="InterPro" id="IPR024434">
    <property type="entry name" value="TSCPD_dom"/>
</dbReference>
<dbReference type="InterPro" id="IPR050862">
    <property type="entry name" value="RdRp_reductase_class-2"/>
</dbReference>
<feature type="region of interest" description="Disordered" evidence="12">
    <location>
        <begin position="459"/>
        <end position="478"/>
    </location>
</feature>
<evidence type="ECO:0000256" key="2">
    <source>
        <dbReference type="ARBA" id="ARBA00007405"/>
    </source>
</evidence>
<dbReference type="Gene3D" id="3.20.70.20">
    <property type="match status" value="2"/>
</dbReference>